<evidence type="ECO:0000313" key="1">
    <source>
        <dbReference type="EMBL" id="KAI0066208.1"/>
    </source>
</evidence>
<keyword evidence="2" id="KW-1185">Reference proteome</keyword>
<proteinExistence type="predicted"/>
<reference evidence="1" key="2">
    <citation type="journal article" date="2022" name="New Phytol.">
        <title>Evolutionary transition to the ectomycorrhizal habit in the genomes of a hyperdiverse lineage of mushroom-forming fungi.</title>
        <authorList>
            <person name="Looney B."/>
            <person name="Miyauchi S."/>
            <person name="Morin E."/>
            <person name="Drula E."/>
            <person name="Courty P.E."/>
            <person name="Kohler A."/>
            <person name="Kuo A."/>
            <person name="LaButti K."/>
            <person name="Pangilinan J."/>
            <person name="Lipzen A."/>
            <person name="Riley R."/>
            <person name="Andreopoulos W."/>
            <person name="He G."/>
            <person name="Johnson J."/>
            <person name="Nolan M."/>
            <person name="Tritt A."/>
            <person name="Barry K.W."/>
            <person name="Grigoriev I.V."/>
            <person name="Nagy L.G."/>
            <person name="Hibbett D."/>
            <person name="Henrissat B."/>
            <person name="Matheny P.B."/>
            <person name="Labbe J."/>
            <person name="Martin F.M."/>
        </authorList>
    </citation>
    <scope>NUCLEOTIDE SEQUENCE</scope>
    <source>
        <strain evidence="1">HHB10654</strain>
    </source>
</reference>
<reference evidence="1" key="1">
    <citation type="submission" date="2021-03" db="EMBL/GenBank/DDBJ databases">
        <authorList>
            <consortium name="DOE Joint Genome Institute"/>
            <person name="Ahrendt S."/>
            <person name="Looney B.P."/>
            <person name="Miyauchi S."/>
            <person name="Morin E."/>
            <person name="Drula E."/>
            <person name="Courty P.E."/>
            <person name="Chicoki N."/>
            <person name="Fauchery L."/>
            <person name="Kohler A."/>
            <person name="Kuo A."/>
            <person name="Labutti K."/>
            <person name="Pangilinan J."/>
            <person name="Lipzen A."/>
            <person name="Riley R."/>
            <person name="Andreopoulos W."/>
            <person name="He G."/>
            <person name="Johnson J."/>
            <person name="Barry K.W."/>
            <person name="Grigoriev I.V."/>
            <person name="Nagy L."/>
            <person name="Hibbett D."/>
            <person name="Henrissat B."/>
            <person name="Matheny P.B."/>
            <person name="Labbe J."/>
            <person name="Martin F."/>
        </authorList>
    </citation>
    <scope>NUCLEOTIDE SEQUENCE</scope>
    <source>
        <strain evidence="1">HHB10654</strain>
    </source>
</reference>
<protein>
    <submittedName>
        <fullName evidence="1">Uncharacterized protein</fullName>
    </submittedName>
</protein>
<sequence>MTLAPRIEVYTQLACRALHESSGGIPDTNSPVSDAYTNSNRTISAEHASDNVHVSFPDIAVLKDACSADPKVQARAARIQASVKTTESILSAVTTGWLSHLGDLYGRKRILSVSVFGALFMDFIYILVSGSDSFFSRHGEAFIIAAPMVEGFLGAQSTYNGITHAYATDCTPDGSRAKIFSTMQGMLYVGLASGPWLNGLVLNLVPHTNTTSLFVLAIIIALSNLIFVTIILPESLPSDRRLKPSSTPHVPGKRVSRAIKAVVRQFTRPISVFAPQKLDGGRRGYDWNLTLTGAALFIYVLSIQVYNLKYLYVKHVYDWTGEQLGYYMSFLWITRAVFLLLLLPALLTYFAPNRTRPSLRSSPAALAAAMRFDRRIAAISFFTDASANALVTIAPTSSQALFIFFTSLNSLTSGGNPALHSLGAVSLQAMGKGGELGLVFGALGVVNAVAHIIAPGIYAAIYGATVAEFPKAIFLMSAVLLYIVFSLLMGIRPNINLRAPEAETGTAESALDNEQDESAIVNGEDEDTNREGEDRWRASARRSDTQDIEDVRRMSVVRASVSSDTL</sequence>
<accession>A0ACB8TBQ7</accession>
<name>A0ACB8TBQ7_9AGAM</name>
<dbReference type="EMBL" id="MU277193">
    <property type="protein sequence ID" value="KAI0066208.1"/>
    <property type="molecule type" value="Genomic_DNA"/>
</dbReference>
<gene>
    <name evidence="1" type="ORF">BV25DRAFT_1879320</name>
</gene>
<comment type="caution">
    <text evidence="1">The sequence shown here is derived from an EMBL/GenBank/DDBJ whole genome shotgun (WGS) entry which is preliminary data.</text>
</comment>
<evidence type="ECO:0000313" key="2">
    <source>
        <dbReference type="Proteomes" id="UP000814140"/>
    </source>
</evidence>
<dbReference type="Proteomes" id="UP000814140">
    <property type="component" value="Unassembled WGS sequence"/>
</dbReference>
<organism evidence="1 2">
    <name type="scientific">Artomyces pyxidatus</name>
    <dbReference type="NCBI Taxonomy" id="48021"/>
    <lineage>
        <taxon>Eukaryota</taxon>
        <taxon>Fungi</taxon>
        <taxon>Dikarya</taxon>
        <taxon>Basidiomycota</taxon>
        <taxon>Agaricomycotina</taxon>
        <taxon>Agaricomycetes</taxon>
        <taxon>Russulales</taxon>
        <taxon>Auriscalpiaceae</taxon>
        <taxon>Artomyces</taxon>
    </lineage>
</organism>